<reference evidence="1 2" key="1">
    <citation type="submission" date="2018-09" db="EMBL/GenBank/DDBJ databases">
        <title>Genome sequencing of Nocardioides immobilis CCTCC AB 2017083 for comparison to Nocardioides silvaticus.</title>
        <authorList>
            <person name="Li C."/>
            <person name="Wang G."/>
        </authorList>
    </citation>
    <scope>NUCLEOTIDE SEQUENCE [LARGE SCALE GENOMIC DNA]</scope>
    <source>
        <strain evidence="1 2">CCTCC AB 2017083</strain>
    </source>
</reference>
<dbReference type="Proteomes" id="UP000283644">
    <property type="component" value="Unassembled WGS sequence"/>
</dbReference>
<dbReference type="Gene3D" id="3.40.50.300">
    <property type="entry name" value="P-loop containing nucleotide triphosphate hydrolases"/>
    <property type="match status" value="1"/>
</dbReference>
<evidence type="ECO:0000313" key="1">
    <source>
        <dbReference type="EMBL" id="RHW27868.1"/>
    </source>
</evidence>
<comment type="caution">
    <text evidence="1">The sequence shown here is derived from an EMBL/GenBank/DDBJ whole genome shotgun (WGS) entry which is preliminary data.</text>
</comment>
<keyword evidence="2" id="KW-1185">Reference proteome</keyword>
<proteinExistence type="predicted"/>
<dbReference type="AlphaFoldDB" id="A0A417Y5B0"/>
<dbReference type="EMBL" id="QXGH01000011">
    <property type="protein sequence ID" value="RHW27868.1"/>
    <property type="molecule type" value="Genomic_DNA"/>
</dbReference>
<gene>
    <name evidence="1" type="ORF">D0Z08_06135</name>
</gene>
<evidence type="ECO:0008006" key="3">
    <source>
        <dbReference type="Google" id="ProtNLM"/>
    </source>
</evidence>
<sequence length="331" mass="36697">MGLVTLHIGMPKTGTSAFQEALIRGRDSVVAQGRWTPRHLMDNHRIALEAFPPDHKDWRFPHFQRVKASGHDHSLEEFGSAVGENRDVVLSSEYFSAAGPDLTRGFLEARGVAPGDVRVVVVIRRQDAFLASAFNQEVKRTGRSRPFAWDPQNAVSWDWYKRISRWADVFDDSAINVLVYERLAHDAAPRGLVQGLAQACGIELASPEDGSDRETGANRSLSAPLLRFQMRANAVTALGETEWLVDRALERGGSYERFCIPAPLAREIVDYYRESNEAVAARFLGNEVPIFPDQVDGDPDQVSLDEDTHALTSLLALLAAEIGRTRNTCSS</sequence>
<protein>
    <recommendedName>
        <fullName evidence="3">Sulfotransferase family protein</fullName>
    </recommendedName>
</protein>
<evidence type="ECO:0000313" key="2">
    <source>
        <dbReference type="Proteomes" id="UP000283644"/>
    </source>
</evidence>
<organism evidence="1 2">
    <name type="scientific">Nocardioides immobilis</name>
    <dbReference type="NCBI Taxonomy" id="2049295"/>
    <lineage>
        <taxon>Bacteria</taxon>
        <taxon>Bacillati</taxon>
        <taxon>Actinomycetota</taxon>
        <taxon>Actinomycetes</taxon>
        <taxon>Propionibacteriales</taxon>
        <taxon>Nocardioidaceae</taxon>
        <taxon>Nocardioides</taxon>
    </lineage>
</organism>
<dbReference type="InterPro" id="IPR027417">
    <property type="entry name" value="P-loop_NTPase"/>
</dbReference>
<accession>A0A417Y5B0</accession>
<dbReference type="SUPFAM" id="SSF52540">
    <property type="entry name" value="P-loop containing nucleoside triphosphate hydrolases"/>
    <property type="match status" value="1"/>
</dbReference>
<name>A0A417Y5B0_9ACTN</name>